<evidence type="ECO:0000313" key="1">
    <source>
        <dbReference type="EMBL" id="AFM14789.1"/>
    </source>
</evidence>
<dbReference type="HOGENOM" id="CLU_1408202_0_0_12"/>
<accession>I4BBY2</accession>
<keyword evidence="2" id="KW-1185">Reference proteome</keyword>
<gene>
    <name evidence="1" type="ordered locus">Turpa_4156</name>
</gene>
<dbReference type="Proteomes" id="UP000006048">
    <property type="component" value="Chromosome"/>
</dbReference>
<name>I4BBY2_TURPD</name>
<evidence type="ECO:0000313" key="2">
    <source>
        <dbReference type="Proteomes" id="UP000006048"/>
    </source>
</evidence>
<organism evidence="1 2">
    <name type="scientific">Turneriella parva (strain ATCC BAA-1111 / DSM 21527 / NCTC 11395 / H)</name>
    <name type="common">Leptospira parva</name>
    <dbReference type="NCBI Taxonomy" id="869212"/>
    <lineage>
        <taxon>Bacteria</taxon>
        <taxon>Pseudomonadati</taxon>
        <taxon>Spirochaetota</taxon>
        <taxon>Spirochaetia</taxon>
        <taxon>Leptospirales</taxon>
        <taxon>Leptospiraceae</taxon>
        <taxon>Turneriella</taxon>
    </lineage>
</organism>
<evidence type="ECO:0008006" key="3">
    <source>
        <dbReference type="Google" id="ProtNLM"/>
    </source>
</evidence>
<dbReference type="STRING" id="869212.Turpa_4156"/>
<reference evidence="1 2" key="1">
    <citation type="submission" date="2012-06" db="EMBL/GenBank/DDBJ databases">
        <title>The complete chromosome of genome of Turneriella parva DSM 21527.</title>
        <authorList>
            <consortium name="US DOE Joint Genome Institute (JGI-PGF)"/>
            <person name="Lucas S."/>
            <person name="Han J."/>
            <person name="Lapidus A."/>
            <person name="Bruce D."/>
            <person name="Goodwin L."/>
            <person name="Pitluck S."/>
            <person name="Peters L."/>
            <person name="Kyrpides N."/>
            <person name="Mavromatis K."/>
            <person name="Ivanova N."/>
            <person name="Mikhailova N."/>
            <person name="Chertkov O."/>
            <person name="Detter J.C."/>
            <person name="Tapia R."/>
            <person name="Han C."/>
            <person name="Land M."/>
            <person name="Hauser L."/>
            <person name="Markowitz V."/>
            <person name="Cheng J.-F."/>
            <person name="Hugenholtz P."/>
            <person name="Woyke T."/>
            <person name="Wu D."/>
            <person name="Gronow S."/>
            <person name="Wellnitz S."/>
            <person name="Brambilla E."/>
            <person name="Klenk H.-P."/>
            <person name="Eisen J.A."/>
        </authorList>
    </citation>
    <scope>NUCLEOTIDE SEQUENCE [LARGE SCALE GENOMIC DNA]</scope>
    <source>
        <strain evidence="2">ATCC BAA-1111 / DSM 21527 / NCTC 11395 / H</strain>
    </source>
</reference>
<dbReference type="KEGG" id="tpx:Turpa_4156"/>
<protein>
    <recommendedName>
        <fullName evidence="3">PsbP C-terminal domain-containing protein</fullName>
    </recommendedName>
</protein>
<proteinExistence type="predicted"/>
<sequence>MASGKSLAACSFVSASNLFVTMRIHILLSLVLILALGAAEPEKKPLSFKSAKNRFSFSYPADWNLQELEGGKFVTVTSADSAASFSVTVAEIKRGRDACEYLAERAAASEAKPANLLPEDKRAITAAERKFMAVDDGCLAAYQLEAGGKEVIQGVGVYVKRGQVFIVEQKLLLADHARFGATLSDLARSFKTN</sequence>
<dbReference type="AlphaFoldDB" id="I4BBY2"/>
<dbReference type="Gene3D" id="3.40.1000.10">
    <property type="entry name" value="Mog1/PsbP, alpha/beta/alpha sandwich"/>
    <property type="match status" value="1"/>
</dbReference>
<dbReference type="EMBL" id="CP002959">
    <property type="protein sequence ID" value="AFM14789.1"/>
    <property type="molecule type" value="Genomic_DNA"/>
</dbReference>